<keyword evidence="7 10" id="KW-0472">Membrane</keyword>
<evidence type="ECO:0000256" key="7">
    <source>
        <dbReference type="ARBA" id="ARBA00023136"/>
    </source>
</evidence>
<reference evidence="12 13" key="1">
    <citation type="submission" date="2020-07" db="EMBL/GenBank/DDBJ databases">
        <title>Genomic Encyclopedia of Type Strains, Phase IV (KMG-V): Genome sequencing to study the core and pangenomes of soil and plant-associated prokaryotes.</title>
        <authorList>
            <person name="Whitman W."/>
        </authorList>
    </citation>
    <scope>NUCLEOTIDE SEQUENCE [LARGE SCALE GENOMIC DNA]</scope>
    <source>
        <strain evidence="12 13">M8UP22</strain>
    </source>
</reference>
<gene>
    <name evidence="12" type="ORF">HDF08_003707</name>
</gene>
<evidence type="ECO:0000313" key="12">
    <source>
        <dbReference type="EMBL" id="NYF91588.1"/>
    </source>
</evidence>
<evidence type="ECO:0000256" key="1">
    <source>
        <dbReference type="ARBA" id="ARBA00004141"/>
    </source>
</evidence>
<evidence type="ECO:0000256" key="3">
    <source>
        <dbReference type="ARBA" id="ARBA00022692"/>
    </source>
</evidence>
<dbReference type="Pfam" id="PF07884">
    <property type="entry name" value="VKOR"/>
    <property type="match status" value="1"/>
</dbReference>
<evidence type="ECO:0000256" key="4">
    <source>
        <dbReference type="ARBA" id="ARBA00022719"/>
    </source>
</evidence>
<proteinExistence type="inferred from homology"/>
<evidence type="ECO:0000256" key="9">
    <source>
        <dbReference type="ARBA" id="ARBA00023284"/>
    </source>
</evidence>
<keyword evidence="8" id="KW-1015">Disulfide bond</keyword>
<comment type="caution">
    <text evidence="12">The sequence shown here is derived from an EMBL/GenBank/DDBJ whole genome shotgun (WGS) entry which is preliminary data.</text>
</comment>
<comment type="subcellular location">
    <subcellularLocation>
        <location evidence="1">Membrane</location>
        <topology evidence="1">Multi-pass membrane protein</topology>
    </subcellularLocation>
</comment>
<feature type="domain" description="Vitamin K epoxide reductase" evidence="11">
    <location>
        <begin position="30"/>
        <end position="134"/>
    </location>
</feature>
<dbReference type="GO" id="GO:0016491">
    <property type="term" value="F:oxidoreductase activity"/>
    <property type="evidence" value="ECO:0007669"/>
    <property type="project" value="UniProtKB-KW"/>
</dbReference>
<evidence type="ECO:0000256" key="2">
    <source>
        <dbReference type="ARBA" id="ARBA00006214"/>
    </source>
</evidence>
<evidence type="ECO:0000256" key="5">
    <source>
        <dbReference type="ARBA" id="ARBA00022989"/>
    </source>
</evidence>
<evidence type="ECO:0000256" key="6">
    <source>
        <dbReference type="ARBA" id="ARBA00023002"/>
    </source>
</evidence>
<dbReference type="InterPro" id="IPR038354">
    <property type="entry name" value="VKOR_sf"/>
</dbReference>
<dbReference type="GO" id="GO:0048038">
    <property type="term" value="F:quinone binding"/>
    <property type="evidence" value="ECO:0007669"/>
    <property type="project" value="UniProtKB-KW"/>
</dbReference>
<dbReference type="Proteomes" id="UP000564385">
    <property type="component" value="Unassembled WGS sequence"/>
</dbReference>
<evidence type="ECO:0000313" key="13">
    <source>
        <dbReference type="Proteomes" id="UP000564385"/>
    </source>
</evidence>
<keyword evidence="3 10" id="KW-0812">Transmembrane</keyword>
<dbReference type="InterPro" id="IPR012932">
    <property type="entry name" value="VKOR"/>
</dbReference>
<protein>
    <submittedName>
        <fullName evidence="12">Membrane protein</fullName>
    </submittedName>
</protein>
<accession>A0A852VFH0</accession>
<dbReference type="GO" id="GO:0016020">
    <property type="term" value="C:membrane"/>
    <property type="evidence" value="ECO:0007669"/>
    <property type="project" value="UniProtKB-SubCell"/>
</dbReference>
<evidence type="ECO:0000256" key="10">
    <source>
        <dbReference type="SAM" id="Phobius"/>
    </source>
</evidence>
<evidence type="ECO:0000259" key="11">
    <source>
        <dbReference type="Pfam" id="PF07884"/>
    </source>
</evidence>
<dbReference type="Gene3D" id="1.20.1440.130">
    <property type="entry name" value="VKOR domain"/>
    <property type="match status" value="1"/>
</dbReference>
<feature type="transmembrane region" description="Helical" evidence="10">
    <location>
        <begin position="66"/>
        <end position="83"/>
    </location>
</feature>
<dbReference type="EMBL" id="JACCCU010000003">
    <property type="protein sequence ID" value="NYF91588.1"/>
    <property type="molecule type" value="Genomic_DNA"/>
</dbReference>
<keyword evidence="9" id="KW-0676">Redox-active center</keyword>
<organism evidence="12 13">
    <name type="scientific">Tunturiibacter lichenicola</name>
    <dbReference type="NCBI Taxonomy" id="2051959"/>
    <lineage>
        <taxon>Bacteria</taxon>
        <taxon>Pseudomonadati</taxon>
        <taxon>Acidobacteriota</taxon>
        <taxon>Terriglobia</taxon>
        <taxon>Terriglobales</taxon>
        <taxon>Acidobacteriaceae</taxon>
        <taxon>Tunturiibacter</taxon>
    </lineage>
</organism>
<dbReference type="AlphaFoldDB" id="A0A852VFH0"/>
<name>A0A852VFH0_9BACT</name>
<keyword evidence="6" id="KW-0560">Oxidoreductase</keyword>
<sequence length="152" mass="15970">MRVDKKGHSENIALVTATSAAILTLLPVAAHQVGLLSHLPDPPFAIFTSDDITESKAAHPLGIPDGLLGLGSYGGTLALILLSRRHPIARKMLVVKLVADGSAASFNAVRQLVSFGKLCSWCTGTVLCTAAMVFAGRKLIAQETVVVSRRLS</sequence>
<keyword evidence="5 10" id="KW-1133">Transmembrane helix</keyword>
<comment type="similarity">
    <text evidence="2">Belongs to the VKOR family.</text>
</comment>
<keyword evidence="4" id="KW-0874">Quinone</keyword>
<evidence type="ECO:0000256" key="8">
    <source>
        <dbReference type="ARBA" id="ARBA00023157"/>
    </source>
</evidence>